<dbReference type="InterPro" id="IPR007863">
    <property type="entry name" value="Peptidase_M16_C"/>
</dbReference>
<reference evidence="4" key="1">
    <citation type="submission" date="2016-11" db="EMBL/GenBank/DDBJ databases">
        <authorList>
            <person name="Varghese N."/>
            <person name="Submissions S."/>
        </authorList>
    </citation>
    <scope>NUCLEOTIDE SEQUENCE [LARGE SCALE GENOMIC DNA]</scope>
    <source>
        <strain evidence="4">CGMCC 1.6496</strain>
    </source>
</reference>
<dbReference type="Pfam" id="PF00675">
    <property type="entry name" value="Peptidase_M16"/>
    <property type="match status" value="1"/>
</dbReference>
<evidence type="ECO:0000259" key="2">
    <source>
        <dbReference type="Pfam" id="PF05193"/>
    </source>
</evidence>
<dbReference type="GO" id="GO:0046872">
    <property type="term" value="F:metal ion binding"/>
    <property type="evidence" value="ECO:0007669"/>
    <property type="project" value="InterPro"/>
</dbReference>
<feature type="domain" description="Peptidase M16 N-terminal" evidence="1">
    <location>
        <begin position="63"/>
        <end position="175"/>
    </location>
</feature>
<protein>
    <submittedName>
        <fullName evidence="3">Predicted Zn-dependent peptidase</fullName>
    </submittedName>
</protein>
<dbReference type="Gene3D" id="3.30.830.10">
    <property type="entry name" value="Metalloenzyme, LuxS/M16 peptidase-like"/>
    <property type="match status" value="2"/>
</dbReference>
<dbReference type="NCBIfam" id="NF047421">
    <property type="entry name" value="YfmH_fam"/>
    <property type="match status" value="1"/>
</dbReference>
<proteinExistence type="predicted"/>
<name>A0A1M5N296_9BACI</name>
<dbReference type="PANTHER" id="PTHR11851">
    <property type="entry name" value="METALLOPROTEASE"/>
    <property type="match status" value="1"/>
</dbReference>
<dbReference type="OrthoDB" id="9811314at2"/>
<organism evidence="3 4">
    <name type="scientific">Virgibacillus chiguensis</name>
    <dbReference type="NCBI Taxonomy" id="411959"/>
    <lineage>
        <taxon>Bacteria</taxon>
        <taxon>Bacillati</taxon>
        <taxon>Bacillota</taxon>
        <taxon>Bacilli</taxon>
        <taxon>Bacillales</taxon>
        <taxon>Bacillaceae</taxon>
        <taxon>Virgibacillus</taxon>
    </lineage>
</organism>
<gene>
    <name evidence="3" type="ORF">SAMN05421807_10239</name>
</gene>
<dbReference type="RefSeq" id="WP_073004952.1">
    <property type="nucleotide sequence ID" value="NZ_FQXD01000002.1"/>
</dbReference>
<dbReference type="EMBL" id="FQXD01000002">
    <property type="protein sequence ID" value="SHG83688.1"/>
    <property type="molecule type" value="Genomic_DNA"/>
</dbReference>
<keyword evidence="4" id="KW-1185">Reference proteome</keyword>
<dbReference type="InterPro" id="IPR011765">
    <property type="entry name" value="Pept_M16_N"/>
</dbReference>
<accession>A0A1M5N296</accession>
<evidence type="ECO:0000259" key="1">
    <source>
        <dbReference type="Pfam" id="PF00675"/>
    </source>
</evidence>
<dbReference type="SUPFAM" id="SSF63411">
    <property type="entry name" value="LuxS/MPP-like metallohydrolase"/>
    <property type="match status" value="2"/>
</dbReference>
<evidence type="ECO:0000313" key="3">
    <source>
        <dbReference type="EMBL" id="SHG83688.1"/>
    </source>
</evidence>
<dbReference type="PANTHER" id="PTHR11851:SF134">
    <property type="entry name" value="ZINC-DEPENDENT PROTEASE"/>
    <property type="match status" value="1"/>
</dbReference>
<evidence type="ECO:0000313" key="4">
    <source>
        <dbReference type="Proteomes" id="UP000184079"/>
    </source>
</evidence>
<dbReference type="Pfam" id="PF05193">
    <property type="entry name" value="Peptidase_M16_C"/>
    <property type="match status" value="1"/>
</dbReference>
<feature type="domain" description="Peptidase M16 C-terminal" evidence="2">
    <location>
        <begin position="182"/>
        <end position="361"/>
    </location>
</feature>
<dbReference type="Proteomes" id="UP000184079">
    <property type="component" value="Unassembled WGS sequence"/>
</dbReference>
<sequence length="427" mass="49678">MNKHIYSDIDETLYTEKLANGLTVFLLPKPELAKTHALFTTNYGSIDLHFAPIGKDEVITVPEGVAHFLEHKLFESEEGDVFHDFSKQGASANAYTSFTKTAYLFTATDQIEKNVETLIDFVQHPYFTDESVEKEKGIIAQEIRMYDDQPDWQAFMGTIKAMFQNHPINVDIAGTVESIYQITKEDLYTCYHTFYHPENMVLFIAGNFDPEKMGQLIRENQDKKQFAKMEQLKRKFPNEPNEVAEREKRITMPVSIPKCTLGIKRVNQQLSKDELLIEDLLQDMLLDYYFSKGGPFYEELYNENLIDDSFFFESNIDRDFGYVLIGSNTKDPKQFSERLKSMLLGIQEANLNVETFQRIKKKKIGQLLRMMNRLENIANAYTHYHMLGIDFFTLLSVVRELTLEDAKQFMYSWIEEERLSVCTIDAE</sequence>
<dbReference type="AlphaFoldDB" id="A0A1M5N296"/>
<dbReference type="InterPro" id="IPR011249">
    <property type="entry name" value="Metalloenz_LuxS/M16"/>
</dbReference>
<dbReference type="InterPro" id="IPR050361">
    <property type="entry name" value="MPP/UQCRC_Complex"/>
</dbReference>